<feature type="domain" description="IclR-ED" evidence="5">
    <location>
        <begin position="68"/>
        <end position="251"/>
    </location>
</feature>
<evidence type="ECO:0000259" key="5">
    <source>
        <dbReference type="PROSITE" id="PS51078"/>
    </source>
</evidence>
<dbReference type="PROSITE" id="PS51077">
    <property type="entry name" value="HTH_ICLR"/>
    <property type="match status" value="1"/>
</dbReference>
<sequence length="257" mass="28022">MAVQHNNSVARAFAILEMFSESRPHLTAGDVARELSLNNVTAHRFLHSLEAAGALVPVSRGTYRLGHLFVDLARRVTSHQALAETAQPVLDWVAETLNESAMASVFEGGSVICLATTKPKRHLFVDLRPGMRLEAHCTSQGKVWLASLDDKALSRALDQMPLVGLTERTITDRALLEREIESVREQGYAINDGEREEGLRTIAVPVVGRDGRMITGLSVYGPASRINNEALEHAHAALTEAARKIVDALYGRSALQA</sequence>
<dbReference type="InterPro" id="IPR050707">
    <property type="entry name" value="HTH_MetabolicPath_Reg"/>
</dbReference>
<feature type="domain" description="HTH iclR-type" evidence="4">
    <location>
        <begin position="6"/>
        <end position="67"/>
    </location>
</feature>
<dbReference type="GO" id="GO:0045892">
    <property type="term" value="P:negative regulation of DNA-templated transcription"/>
    <property type="evidence" value="ECO:0007669"/>
    <property type="project" value="TreeGrafter"/>
</dbReference>
<dbReference type="SMART" id="SM00346">
    <property type="entry name" value="HTH_ICLR"/>
    <property type="match status" value="1"/>
</dbReference>
<dbReference type="OrthoDB" id="8210253at2"/>
<evidence type="ECO:0000256" key="3">
    <source>
        <dbReference type="ARBA" id="ARBA00023163"/>
    </source>
</evidence>
<name>A0A2T5VB38_9HYPH</name>
<dbReference type="PANTHER" id="PTHR30136:SF34">
    <property type="entry name" value="TRANSCRIPTIONAL REGULATOR"/>
    <property type="match status" value="1"/>
</dbReference>
<dbReference type="InterPro" id="IPR029016">
    <property type="entry name" value="GAF-like_dom_sf"/>
</dbReference>
<dbReference type="InterPro" id="IPR005471">
    <property type="entry name" value="Tscrpt_reg_IclR_N"/>
</dbReference>
<evidence type="ECO:0000256" key="2">
    <source>
        <dbReference type="ARBA" id="ARBA00023125"/>
    </source>
</evidence>
<keyword evidence="3" id="KW-0804">Transcription</keyword>
<dbReference type="GO" id="GO:0003677">
    <property type="term" value="F:DNA binding"/>
    <property type="evidence" value="ECO:0007669"/>
    <property type="project" value="UniProtKB-KW"/>
</dbReference>
<evidence type="ECO:0000313" key="6">
    <source>
        <dbReference type="EMBL" id="PTW60970.1"/>
    </source>
</evidence>
<dbReference type="PANTHER" id="PTHR30136">
    <property type="entry name" value="HELIX-TURN-HELIX TRANSCRIPTIONAL REGULATOR, ICLR FAMILY"/>
    <property type="match status" value="1"/>
</dbReference>
<protein>
    <submittedName>
        <fullName evidence="6">IclR family transcriptional regulator</fullName>
    </submittedName>
</protein>
<dbReference type="AlphaFoldDB" id="A0A2T5VB38"/>
<dbReference type="InterPro" id="IPR036390">
    <property type="entry name" value="WH_DNA-bd_sf"/>
</dbReference>
<dbReference type="Proteomes" id="UP000244081">
    <property type="component" value="Unassembled WGS sequence"/>
</dbReference>
<organism evidence="6 7">
    <name type="scientific">Breoghania corrubedonensis</name>
    <dbReference type="NCBI Taxonomy" id="665038"/>
    <lineage>
        <taxon>Bacteria</taxon>
        <taxon>Pseudomonadati</taxon>
        <taxon>Pseudomonadota</taxon>
        <taxon>Alphaproteobacteria</taxon>
        <taxon>Hyphomicrobiales</taxon>
        <taxon>Stappiaceae</taxon>
        <taxon>Breoghania</taxon>
    </lineage>
</organism>
<dbReference type="Gene3D" id="1.10.10.10">
    <property type="entry name" value="Winged helix-like DNA-binding domain superfamily/Winged helix DNA-binding domain"/>
    <property type="match status" value="1"/>
</dbReference>
<dbReference type="Gene3D" id="3.30.450.40">
    <property type="match status" value="1"/>
</dbReference>
<dbReference type="PROSITE" id="PS51078">
    <property type="entry name" value="ICLR_ED"/>
    <property type="match status" value="1"/>
</dbReference>
<dbReference type="InterPro" id="IPR036388">
    <property type="entry name" value="WH-like_DNA-bd_sf"/>
</dbReference>
<dbReference type="Pfam" id="PF09339">
    <property type="entry name" value="HTH_IclR"/>
    <property type="match status" value="1"/>
</dbReference>
<comment type="caution">
    <text evidence="6">The sequence shown here is derived from an EMBL/GenBank/DDBJ whole genome shotgun (WGS) entry which is preliminary data.</text>
</comment>
<gene>
    <name evidence="6" type="ORF">C8N35_103151</name>
</gene>
<keyword evidence="1" id="KW-0805">Transcription regulation</keyword>
<reference evidence="6 7" key="1">
    <citation type="submission" date="2018-04" db="EMBL/GenBank/DDBJ databases">
        <title>Genomic Encyclopedia of Archaeal and Bacterial Type Strains, Phase II (KMG-II): from individual species to whole genera.</title>
        <authorList>
            <person name="Goeker M."/>
        </authorList>
    </citation>
    <scope>NUCLEOTIDE SEQUENCE [LARGE SCALE GENOMIC DNA]</scope>
    <source>
        <strain evidence="6 7">DSM 23382</strain>
    </source>
</reference>
<keyword evidence="7" id="KW-1185">Reference proteome</keyword>
<dbReference type="InterPro" id="IPR014757">
    <property type="entry name" value="Tscrpt_reg_IclR_C"/>
</dbReference>
<dbReference type="GO" id="GO:0003700">
    <property type="term" value="F:DNA-binding transcription factor activity"/>
    <property type="evidence" value="ECO:0007669"/>
    <property type="project" value="TreeGrafter"/>
</dbReference>
<dbReference type="Pfam" id="PF01614">
    <property type="entry name" value="IclR_C"/>
    <property type="match status" value="1"/>
</dbReference>
<accession>A0A2T5VB38</accession>
<evidence type="ECO:0000256" key="1">
    <source>
        <dbReference type="ARBA" id="ARBA00023015"/>
    </source>
</evidence>
<dbReference type="RefSeq" id="WP_107989792.1">
    <property type="nucleotide sequence ID" value="NZ_QAYG01000003.1"/>
</dbReference>
<evidence type="ECO:0000313" key="7">
    <source>
        <dbReference type="Proteomes" id="UP000244081"/>
    </source>
</evidence>
<evidence type="ECO:0000259" key="4">
    <source>
        <dbReference type="PROSITE" id="PS51077"/>
    </source>
</evidence>
<proteinExistence type="predicted"/>
<dbReference type="EMBL" id="QAYG01000003">
    <property type="protein sequence ID" value="PTW60970.1"/>
    <property type="molecule type" value="Genomic_DNA"/>
</dbReference>
<keyword evidence="2" id="KW-0238">DNA-binding</keyword>
<dbReference type="SUPFAM" id="SSF55781">
    <property type="entry name" value="GAF domain-like"/>
    <property type="match status" value="1"/>
</dbReference>
<dbReference type="SUPFAM" id="SSF46785">
    <property type="entry name" value="Winged helix' DNA-binding domain"/>
    <property type="match status" value="1"/>
</dbReference>